<dbReference type="STRING" id="1121326.CLMAG_05470"/>
<evidence type="ECO:0000256" key="2">
    <source>
        <dbReference type="SAM" id="Phobius"/>
    </source>
</evidence>
<dbReference type="InterPro" id="IPR002509">
    <property type="entry name" value="NODB_dom"/>
</dbReference>
<dbReference type="InterPro" id="IPR050248">
    <property type="entry name" value="Polysacc_deacetylase_ArnD"/>
</dbReference>
<dbReference type="InterPro" id="IPR011330">
    <property type="entry name" value="Glyco_hydro/deAcase_b/a-brl"/>
</dbReference>
<proteinExistence type="predicted"/>
<sequence>MEKYKNRIKKNKQRKRRNFIIIVGSLLILFTIGFYLGGRISNKKSVVVSAANSTTVNTEKDGQKKSTEDSMNKRETNITNNNNNNNKGEGGIFDPYKPDGKKVAYLTFDDGPSVNNTPKILDILKQNNIKATFFVIGENAEKNSDLVRREVAEGHVIGNHTYSHNMKYIYADTNNFISDLDKNDKLLKSIIGEDYNLKLIRFPGGSFGQRLAPYRDAAKKAGYHHIDWNDLNGDAEHNNVPVSTLMSKLENYTTEDHVVILMHDAPAKVTTEQALPQAIEFLKSKGYTFETLK</sequence>
<dbReference type="EC" id="3.5.1.104" evidence="4"/>
<comment type="caution">
    <text evidence="4">The sequence shown here is derived from an EMBL/GenBank/DDBJ whole genome shotgun (WGS) entry which is preliminary data.</text>
</comment>
<protein>
    <submittedName>
        <fullName evidence="4">Peptidoglycan-N-acetylglucosamine deacetylase</fullName>
        <ecNumber evidence="4">3.5.1.104</ecNumber>
    </submittedName>
</protein>
<dbReference type="CDD" id="cd10944">
    <property type="entry name" value="CE4_SmPgdA_like"/>
    <property type="match status" value="1"/>
</dbReference>
<organism evidence="4 5">
    <name type="scientific">Clostridium magnum DSM 2767</name>
    <dbReference type="NCBI Taxonomy" id="1121326"/>
    <lineage>
        <taxon>Bacteria</taxon>
        <taxon>Bacillati</taxon>
        <taxon>Bacillota</taxon>
        <taxon>Clostridia</taxon>
        <taxon>Eubacteriales</taxon>
        <taxon>Clostridiaceae</taxon>
        <taxon>Clostridium</taxon>
    </lineage>
</organism>
<dbReference type="PANTHER" id="PTHR10587:SF125">
    <property type="entry name" value="POLYSACCHARIDE DEACETYLASE YHEN-RELATED"/>
    <property type="match status" value="1"/>
</dbReference>
<keyword evidence="2" id="KW-1133">Transmembrane helix</keyword>
<dbReference type="Gene3D" id="3.20.20.370">
    <property type="entry name" value="Glycoside hydrolase/deacetylase"/>
    <property type="match status" value="1"/>
</dbReference>
<keyword evidence="5" id="KW-1185">Reference proteome</keyword>
<dbReference type="SUPFAM" id="SSF88713">
    <property type="entry name" value="Glycoside hydrolase/deacetylase"/>
    <property type="match status" value="1"/>
</dbReference>
<dbReference type="AlphaFoldDB" id="A0A168E054"/>
<evidence type="ECO:0000313" key="4">
    <source>
        <dbReference type="EMBL" id="KZL93501.1"/>
    </source>
</evidence>
<evidence type="ECO:0000259" key="3">
    <source>
        <dbReference type="PROSITE" id="PS51677"/>
    </source>
</evidence>
<evidence type="ECO:0000256" key="1">
    <source>
        <dbReference type="SAM" id="MobiDB-lite"/>
    </source>
</evidence>
<feature type="region of interest" description="Disordered" evidence="1">
    <location>
        <begin position="52"/>
        <end position="92"/>
    </location>
</feature>
<keyword evidence="2" id="KW-0812">Transmembrane</keyword>
<dbReference type="PANTHER" id="PTHR10587">
    <property type="entry name" value="GLYCOSYL TRANSFERASE-RELATED"/>
    <property type="match status" value="1"/>
</dbReference>
<dbReference type="RefSeq" id="WP_066617600.1">
    <property type="nucleotide sequence ID" value="NZ_FQXL01000024.1"/>
</dbReference>
<feature type="domain" description="NodB homology" evidence="3">
    <location>
        <begin position="102"/>
        <end position="290"/>
    </location>
</feature>
<keyword evidence="2" id="KW-0472">Membrane</keyword>
<dbReference type="OrthoDB" id="258610at2"/>
<dbReference type="EMBL" id="LWAE01000001">
    <property type="protein sequence ID" value="KZL93501.1"/>
    <property type="molecule type" value="Genomic_DNA"/>
</dbReference>
<feature type="compositionally biased region" description="Low complexity" evidence="1">
    <location>
        <begin position="77"/>
        <end position="87"/>
    </location>
</feature>
<dbReference type="PROSITE" id="PS51677">
    <property type="entry name" value="NODB"/>
    <property type="match status" value="1"/>
</dbReference>
<name>A0A168E054_9CLOT</name>
<dbReference type="GO" id="GO:0016810">
    <property type="term" value="F:hydrolase activity, acting on carbon-nitrogen (but not peptide) bonds"/>
    <property type="evidence" value="ECO:0007669"/>
    <property type="project" value="InterPro"/>
</dbReference>
<dbReference type="GO" id="GO:0005975">
    <property type="term" value="P:carbohydrate metabolic process"/>
    <property type="evidence" value="ECO:0007669"/>
    <property type="project" value="InterPro"/>
</dbReference>
<dbReference type="PATRIC" id="fig|1121326.3.peg.503"/>
<accession>A0A168E054</accession>
<keyword evidence="4" id="KW-0378">Hydrolase</keyword>
<dbReference type="Pfam" id="PF01522">
    <property type="entry name" value="Polysacc_deac_1"/>
    <property type="match status" value="1"/>
</dbReference>
<evidence type="ECO:0000313" key="5">
    <source>
        <dbReference type="Proteomes" id="UP000076603"/>
    </source>
</evidence>
<dbReference type="Proteomes" id="UP000076603">
    <property type="component" value="Unassembled WGS sequence"/>
</dbReference>
<feature type="compositionally biased region" description="Basic and acidic residues" evidence="1">
    <location>
        <begin position="58"/>
        <end position="76"/>
    </location>
</feature>
<feature type="transmembrane region" description="Helical" evidence="2">
    <location>
        <begin position="20"/>
        <end position="38"/>
    </location>
</feature>
<gene>
    <name evidence="4" type="primary">pgdA_1</name>
    <name evidence="4" type="ORF">CLMAG_05470</name>
</gene>
<reference evidence="4 5" key="1">
    <citation type="submission" date="2016-04" db="EMBL/GenBank/DDBJ databases">
        <title>Genome sequence of Clostridium magnum DSM 2767.</title>
        <authorList>
            <person name="Poehlein A."/>
            <person name="Uhlig R."/>
            <person name="Fischer R."/>
            <person name="Bahl H."/>
            <person name="Daniel R."/>
        </authorList>
    </citation>
    <scope>NUCLEOTIDE SEQUENCE [LARGE SCALE GENOMIC DNA]</scope>
    <source>
        <strain evidence="4 5">DSM 2767</strain>
    </source>
</reference>